<comment type="subcellular location">
    <subcellularLocation>
        <location evidence="1">Cytoplasm</location>
    </subcellularLocation>
</comment>
<dbReference type="Pfam" id="PF03830">
    <property type="entry name" value="PTSIIB_sorb"/>
    <property type="match status" value="1"/>
</dbReference>
<evidence type="ECO:0000256" key="7">
    <source>
        <dbReference type="ARBA" id="ARBA00022777"/>
    </source>
</evidence>
<evidence type="ECO:0000256" key="1">
    <source>
        <dbReference type="ARBA" id="ARBA00004496"/>
    </source>
</evidence>
<organism evidence="9 10">
    <name type="scientific">Aerococcus loyolae</name>
    <dbReference type="NCBI Taxonomy" id="2976809"/>
    <lineage>
        <taxon>Bacteria</taxon>
        <taxon>Bacillati</taxon>
        <taxon>Bacillota</taxon>
        <taxon>Bacilli</taxon>
        <taxon>Lactobacillales</taxon>
        <taxon>Aerococcaceae</taxon>
        <taxon>Aerococcus</taxon>
    </lineage>
</organism>
<dbReference type="PROSITE" id="PS51101">
    <property type="entry name" value="PTS_EIIB_TYPE_4"/>
    <property type="match status" value="1"/>
</dbReference>
<name>A0ABT4C047_9LACT</name>
<dbReference type="InterPro" id="IPR036667">
    <property type="entry name" value="PTS_IIB_sorbose-sp_sf"/>
</dbReference>
<keyword evidence="4 9" id="KW-0762">Sugar transport</keyword>
<dbReference type="GeneID" id="86970074"/>
<dbReference type="Gene3D" id="3.40.35.10">
    <property type="entry name" value="Phosphotransferase system, sorbose subfamily IIB component"/>
    <property type="match status" value="1"/>
</dbReference>
<dbReference type="EMBL" id="JAOTMD010000002">
    <property type="protein sequence ID" value="MCY3024906.1"/>
    <property type="molecule type" value="Genomic_DNA"/>
</dbReference>
<keyword evidence="6" id="KW-0598">Phosphotransferase system</keyword>
<feature type="domain" description="PTS EIIB type-4" evidence="8">
    <location>
        <begin position="1"/>
        <end position="165"/>
    </location>
</feature>
<evidence type="ECO:0000313" key="10">
    <source>
        <dbReference type="Proteomes" id="UP001072007"/>
    </source>
</evidence>
<comment type="caution">
    <text evidence="9">The sequence shown here is derived from an EMBL/GenBank/DDBJ whole genome shotgun (WGS) entry which is preliminary data.</text>
</comment>
<evidence type="ECO:0000313" key="9">
    <source>
        <dbReference type="EMBL" id="MCY3024906.1"/>
    </source>
</evidence>
<dbReference type="RefSeq" id="WP_064293450.1">
    <property type="nucleotide sequence ID" value="NZ_JAOTMC010000003.1"/>
</dbReference>
<dbReference type="SUPFAM" id="SSF52728">
    <property type="entry name" value="PTS IIb component"/>
    <property type="match status" value="1"/>
</dbReference>
<accession>A0ABT4C047</accession>
<gene>
    <name evidence="9" type="ORF">ODY23_01095</name>
</gene>
<evidence type="ECO:0000256" key="3">
    <source>
        <dbReference type="ARBA" id="ARBA00022490"/>
    </source>
</evidence>
<keyword evidence="2" id="KW-0813">Transport</keyword>
<proteinExistence type="predicted"/>
<dbReference type="Proteomes" id="UP001072007">
    <property type="component" value="Unassembled WGS sequence"/>
</dbReference>
<keyword evidence="7" id="KW-0418">Kinase</keyword>
<reference evidence="9" key="1">
    <citation type="submission" date="2024-05" db="EMBL/GenBank/DDBJ databases">
        <title>Aerococcus urinae taxonomy study.</title>
        <authorList>
            <person name="Christensen J."/>
            <person name="Senneby E."/>
        </authorList>
    </citation>
    <scope>NUCLEOTIDE SEQUENCE</scope>
    <source>
        <strain evidence="9">CDC-3352-U95</strain>
    </source>
</reference>
<evidence type="ECO:0000256" key="2">
    <source>
        <dbReference type="ARBA" id="ARBA00022448"/>
    </source>
</evidence>
<evidence type="ECO:0000256" key="5">
    <source>
        <dbReference type="ARBA" id="ARBA00022679"/>
    </source>
</evidence>
<sequence>MIKDIRIDDRLIHGQIALTWPKALEVSRIVVVNDKAASDTTQQMALKMAVPSGIKVLIRSVEGAIEFFKNPKVKKVDLMVIVGNVQDAAKLYTNIDNEMVKRVNLANVGRFDGVDDSEKIQLIDSNIKLNEQEQRALTELVSNPNLKIVHQIIPDNKEQSIRSFL</sequence>
<evidence type="ECO:0000259" key="8">
    <source>
        <dbReference type="PROSITE" id="PS51101"/>
    </source>
</evidence>
<keyword evidence="3" id="KW-0963">Cytoplasm</keyword>
<keyword evidence="10" id="KW-1185">Reference proteome</keyword>
<keyword evidence="5" id="KW-0808">Transferase</keyword>
<evidence type="ECO:0000256" key="4">
    <source>
        <dbReference type="ARBA" id="ARBA00022597"/>
    </source>
</evidence>
<dbReference type="InterPro" id="IPR004720">
    <property type="entry name" value="PTS_IIB_sorbose-sp"/>
</dbReference>
<protein>
    <submittedName>
        <fullName evidence="9">PTS sugar transporter subunit IIB</fullName>
    </submittedName>
</protein>
<evidence type="ECO:0000256" key="6">
    <source>
        <dbReference type="ARBA" id="ARBA00022683"/>
    </source>
</evidence>